<dbReference type="KEGG" id="bpro:PMF13cell1_03341"/>
<dbReference type="CDD" id="cd00075">
    <property type="entry name" value="HATPase"/>
    <property type="match status" value="1"/>
</dbReference>
<keyword evidence="5 11" id="KW-0808">Transferase</keyword>
<keyword evidence="4" id="KW-0597">Phosphoprotein</keyword>
<comment type="subcellular location">
    <subcellularLocation>
        <location evidence="2">Membrane</location>
    </subcellularLocation>
</comment>
<dbReference type="PANTHER" id="PTHR45453">
    <property type="entry name" value="PHOSPHATE REGULON SENSOR PROTEIN PHOR"/>
    <property type="match status" value="1"/>
</dbReference>
<dbReference type="GO" id="GO:0005886">
    <property type="term" value="C:plasma membrane"/>
    <property type="evidence" value="ECO:0007669"/>
    <property type="project" value="TreeGrafter"/>
</dbReference>
<feature type="domain" description="Histidine kinase" evidence="10">
    <location>
        <begin position="185"/>
        <end position="397"/>
    </location>
</feature>
<accession>A0A4V0Z7S1</accession>
<evidence type="ECO:0000256" key="4">
    <source>
        <dbReference type="ARBA" id="ARBA00022553"/>
    </source>
</evidence>
<keyword evidence="6 11" id="KW-0418">Kinase</keyword>
<sequence>MDKRAKRITILAALAAALFLGAVLGFGFSVISAHTQRENAEYMISYTMEEEPELTEKVAKILKESRSAEVSGEGKEWLDRYGYTDGYYRSGLLPAYMGISCAGLAVIFLIWLFWYTKAERGRTQRMEELTVYLEDVNQGRETVLARREDSFSILEDEIYKTVRELRRTKEEACRERQNLADNLADIAHQLKTPITSMSLMVQLIREEEVNRETRAYLERLERQISRMEYLVAGLLTLSRLDAGTLELEQESLDAASVMIQASEPLEPQIKERNQILDLQMQPECIFCGDRHWTAEIFSNLIKNCSEHAGNGGRITIKYHQNPLYTEILVADNGPGFDREDLPLLFQRFYRGSNACKDSIGIGLALSKALIERQNGTLRAENAANGGACFTARFYTDRSISGIS</sequence>
<evidence type="ECO:0000256" key="6">
    <source>
        <dbReference type="ARBA" id="ARBA00022777"/>
    </source>
</evidence>
<evidence type="ECO:0000256" key="1">
    <source>
        <dbReference type="ARBA" id="ARBA00000085"/>
    </source>
</evidence>
<dbReference type="GO" id="GO:0016036">
    <property type="term" value="P:cellular response to phosphate starvation"/>
    <property type="evidence" value="ECO:0007669"/>
    <property type="project" value="TreeGrafter"/>
</dbReference>
<dbReference type="InterPro" id="IPR003594">
    <property type="entry name" value="HATPase_dom"/>
</dbReference>
<evidence type="ECO:0000256" key="3">
    <source>
        <dbReference type="ARBA" id="ARBA00012438"/>
    </source>
</evidence>
<dbReference type="InterPro" id="IPR005467">
    <property type="entry name" value="His_kinase_dom"/>
</dbReference>
<dbReference type="InterPro" id="IPR036097">
    <property type="entry name" value="HisK_dim/P_sf"/>
</dbReference>
<feature type="coiled-coil region" evidence="8">
    <location>
        <begin position="162"/>
        <end position="223"/>
    </location>
</feature>
<name>A0A4V0Z7S1_9FIRM</name>
<dbReference type="EMBL" id="CP035945">
    <property type="protein sequence ID" value="QBE97778.1"/>
    <property type="molecule type" value="Genomic_DNA"/>
</dbReference>
<evidence type="ECO:0000256" key="7">
    <source>
        <dbReference type="ARBA" id="ARBA00023012"/>
    </source>
</evidence>
<dbReference type="SMART" id="SM00387">
    <property type="entry name" value="HATPase_c"/>
    <property type="match status" value="1"/>
</dbReference>
<keyword evidence="9" id="KW-0472">Membrane</keyword>
<protein>
    <recommendedName>
        <fullName evidence="3">histidine kinase</fullName>
        <ecNumber evidence="3">2.7.13.3</ecNumber>
    </recommendedName>
</protein>
<dbReference type="Pfam" id="PF02518">
    <property type="entry name" value="HATPase_c"/>
    <property type="match status" value="1"/>
</dbReference>
<reference evidence="11 12" key="1">
    <citation type="submission" date="2019-01" db="EMBL/GenBank/DDBJ databases">
        <title>PMF-metabolizing Aryl O-demethylase.</title>
        <authorList>
            <person name="Kim M."/>
        </authorList>
    </citation>
    <scope>NUCLEOTIDE SEQUENCE [LARGE SCALE GENOMIC DNA]</scope>
    <source>
        <strain evidence="11 12">PMF1</strain>
    </source>
</reference>
<organism evidence="11 12">
    <name type="scientific">Blautia producta</name>
    <dbReference type="NCBI Taxonomy" id="33035"/>
    <lineage>
        <taxon>Bacteria</taxon>
        <taxon>Bacillati</taxon>
        <taxon>Bacillota</taxon>
        <taxon>Clostridia</taxon>
        <taxon>Lachnospirales</taxon>
        <taxon>Lachnospiraceae</taxon>
        <taxon>Blautia</taxon>
    </lineage>
</organism>
<dbReference type="PROSITE" id="PS50109">
    <property type="entry name" value="HIS_KIN"/>
    <property type="match status" value="1"/>
</dbReference>
<keyword evidence="9" id="KW-1133">Transmembrane helix</keyword>
<dbReference type="PRINTS" id="PR00344">
    <property type="entry name" value="BCTRLSENSOR"/>
</dbReference>
<dbReference type="Gene3D" id="3.30.565.10">
    <property type="entry name" value="Histidine kinase-like ATPase, C-terminal domain"/>
    <property type="match status" value="1"/>
</dbReference>
<dbReference type="RefSeq" id="WP_130181435.1">
    <property type="nucleotide sequence ID" value="NZ_CP035945.1"/>
</dbReference>
<keyword evidence="8" id="KW-0175">Coiled coil</keyword>
<dbReference type="InterPro" id="IPR004358">
    <property type="entry name" value="Sig_transdc_His_kin-like_C"/>
</dbReference>
<dbReference type="CDD" id="cd00082">
    <property type="entry name" value="HisKA"/>
    <property type="match status" value="1"/>
</dbReference>
<dbReference type="EC" id="2.7.13.3" evidence="3"/>
<evidence type="ECO:0000313" key="12">
    <source>
        <dbReference type="Proteomes" id="UP000289794"/>
    </source>
</evidence>
<dbReference type="GO" id="GO:0004721">
    <property type="term" value="F:phosphoprotein phosphatase activity"/>
    <property type="evidence" value="ECO:0007669"/>
    <property type="project" value="TreeGrafter"/>
</dbReference>
<dbReference type="InterPro" id="IPR036890">
    <property type="entry name" value="HATPase_C_sf"/>
</dbReference>
<evidence type="ECO:0000313" key="11">
    <source>
        <dbReference type="EMBL" id="QBE97778.1"/>
    </source>
</evidence>
<proteinExistence type="predicted"/>
<keyword evidence="9" id="KW-0812">Transmembrane</keyword>
<dbReference type="Pfam" id="PF00512">
    <property type="entry name" value="HisKA"/>
    <property type="match status" value="1"/>
</dbReference>
<dbReference type="AlphaFoldDB" id="A0A4V0Z7S1"/>
<keyword evidence="7" id="KW-0902">Two-component regulatory system</keyword>
<dbReference type="InterPro" id="IPR003661">
    <property type="entry name" value="HisK_dim/P_dom"/>
</dbReference>
<dbReference type="SUPFAM" id="SSF55874">
    <property type="entry name" value="ATPase domain of HSP90 chaperone/DNA topoisomerase II/histidine kinase"/>
    <property type="match status" value="1"/>
</dbReference>
<comment type="catalytic activity">
    <reaction evidence="1">
        <text>ATP + protein L-histidine = ADP + protein N-phospho-L-histidine.</text>
        <dbReference type="EC" id="2.7.13.3"/>
    </reaction>
</comment>
<dbReference type="Proteomes" id="UP000289794">
    <property type="component" value="Chromosome"/>
</dbReference>
<dbReference type="InterPro" id="IPR050351">
    <property type="entry name" value="BphY/WalK/GraS-like"/>
</dbReference>
<dbReference type="GO" id="GO:0000155">
    <property type="term" value="F:phosphorelay sensor kinase activity"/>
    <property type="evidence" value="ECO:0007669"/>
    <property type="project" value="InterPro"/>
</dbReference>
<evidence type="ECO:0000256" key="5">
    <source>
        <dbReference type="ARBA" id="ARBA00022679"/>
    </source>
</evidence>
<gene>
    <name evidence="11" type="primary">resE_5</name>
    <name evidence="11" type="ORF">PMF13cell1_03341</name>
</gene>
<evidence type="ECO:0000256" key="2">
    <source>
        <dbReference type="ARBA" id="ARBA00004370"/>
    </source>
</evidence>
<evidence type="ECO:0000256" key="8">
    <source>
        <dbReference type="SAM" id="Coils"/>
    </source>
</evidence>
<dbReference type="SUPFAM" id="SSF47384">
    <property type="entry name" value="Homodimeric domain of signal transducing histidine kinase"/>
    <property type="match status" value="1"/>
</dbReference>
<dbReference type="PANTHER" id="PTHR45453:SF1">
    <property type="entry name" value="PHOSPHATE REGULON SENSOR PROTEIN PHOR"/>
    <property type="match status" value="1"/>
</dbReference>
<evidence type="ECO:0000256" key="9">
    <source>
        <dbReference type="SAM" id="Phobius"/>
    </source>
</evidence>
<dbReference type="SMART" id="SM00388">
    <property type="entry name" value="HisKA"/>
    <property type="match status" value="1"/>
</dbReference>
<dbReference type="Gene3D" id="1.10.287.130">
    <property type="match status" value="1"/>
</dbReference>
<evidence type="ECO:0000259" key="10">
    <source>
        <dbReference type="PROSITE" id="PS50109"/>
    </source>
</evidence>
<feature type="transmembrane region" description="Helical" evidence="9">
    <location>
        <begin position="95"/>
        <end position="116"/>
    </location>
</feature>